<accession>A0A8T4GXK6</accession>
<proteinExistence type="inferred from homology"/>
<dbReference type="EMBL" id="JAGGLC010000004">
    <property type="protein sequence ID" value="MBP1987686.1"/>
    <property type="molecule type" value="Genomic_DNA"/>
</dbReference>
<gene>
    <name evidence="3" type="ORF">J2753_002187</name>
</gene>
<dbReference type="RefSeq" id="WP_209492048.1">
    <property type="nucleotide sequence ID" value="NZ_JAGGLC010000004.1"/>
</dbReference>
<dbReference type="CDD" id="cd00293">
    <property type="entry name" value="USP-like"/>
    <property type="match status" value="1"/>
</dbReference>
<keyword evidence="4" id="KW-1185">Reference proteome</keyword>
<dbReference type="InterPro" id="IPR006016">
    <property type="entry name" value="UspA"/>
</dbReference>
<feature type="domain" description="UspA" evidence="2">
    <location>
        <begin position="47"/>
        <end position="166"/>
    </location>
</feature>
<evidence type="ECO:0000313" key="3">
    <source>
        <dbReference type="EMBL" id="MBP1987686.1"/>
    </source>
</evidence>
<comment type="similarity">
    <text evidence="1">Belongs to the universal stress protein A family.</text>
</comment>
<dbReference type="Proteomes" id="UP000823736">
    <property type="component" value="Unassembled WGS sequence"/>
</dbReference>
<dbReference type="PANTHER" id="PTHR46268">
    <property type="entry name" value="STRESS RESPONSE PROTEIN NHAX"/>
    <property type="match status" value="1"/>
</dbReference>
<organism evidence="3 4">
    <name type="scientific">Halolamina salifodinae</name>
    <dbReference type="NCBI Taxonomy" id="1202767"/>
    <lineage>
        <taxon>Archaea</taxon>
        <taxon>Methanobacteriati</taxon>
        <taxon>Methanobacteriota</taxon>
        <taxon>Stenosarchaea group</taxon>
        <taxon>Halobacteria</taxon>
        <taxon>Halobacteriales</taxon>
        <taxon>Haloferacaceae</taxon>
    </lineage>
</organism>
<dbReference type="InterPro" id="IPR006015">
    <property type="entry name" value="Universal_stress_UspA"/>
</dbReference>
<dbReference type="PANTHER" id="PTHR46268:SF6">
    <property type="entry name" value="UNIVERSAL STRESS PROTEIN UP12"/>
    <property type="match status" value="1"/>
</dbReference>
<reference evidence="3" key="1">
    <citation type="submission" date="2021-03" db="EMBL/GenBank/DDBJ databases">
        <title>Genomic Encyclopedia of Type Strains, Phase IV (KMG-IV): sequencing the most valuable type-strain genomes for metagenomic binning, comparative biology and taxonomic classification.</title>
        <authorList>
            <person name="Goeker M."/>
        </authorList>
    </citation>
    <scope>NUCLEOTIDE SEQUENCE</scope>
    <source>
        <strain evidence="3">DSM 26232</strain>
    </source>
</reference>
<comment type="caution">
    <text evidence="3">The sequence shown here is derived from an EMBL/GenBank/DDBJ whole genome shotgun (WGS) entry which is preliminary data.</text>
</comment>
<dbReference type="InterPro" id="IPR014729">
    <property type="entry name" value="Rossmann-like_a/b/a_fold"/>
</dbReference>
<dbReference type="Gene3D" id="3.40.50.620">
    <property type="entry name" value="HUPs"/>
    <property type="match status" value="1"/>
</dbReference>
<sequence length="176" mass="18596">MYDNILVPTDGSDTAEAAVDRAVDLAAKYDGHESRSDSLANQNASRSGDATIHALYVVDIDAVNYSLGTEQVDRIRQGKLDDMPEVRDAADDATGYVAGAAAAMGVDAREHVRAGQPVRVIQNAIDELDADLVVMGSHGRSGISRALLGSVAEKVLRKTKIPVLVVDAHGEEAEEA</sequence>
<dbReference type="AlphaFoldDB" id="A0A8T4GXK6"/>
<dbReference type="PRINTS" id="PR01438">
    <property type="entry name" value="UNVRSLSTRESS"/>
</dbReference>
<name>A0A8T4GXK6_9EURY</name>
<feature type="domain" description="UspA" evidence="2">
    <location>
        <begin position="1"/>
        <end position="31"/>
    </location>
</feature>
<dbReference type="Pfam" id="PF00582">
    <property type="entry name" value="Usp"/>
    <property type="match status" value="2"/>
</dbReference>
<protein>
    <submittedName>
        <fullName evidence="3">Nucleotide-binding universal stress UspA family protein</fullName>
    </submittedName>
</protein>
<evidence type="ECO:0000256" key="1">
    <source>
        <dbReference type="ARBA" id="ARBA00008791"/>
    </source>
</evidence>
<dbReference type="SUPFAM" id="SSF52402">
    <property type="entry name" value="Adenine nucleotide alpha hydrolases-like"/>
    <property type="match status" value="1"/>
</dbReference>
<evidence type="ECO:0000259" key="2">
    <source>
        <dbReference type="Pfam" id="PF00582"/>
    </source>
</evidence>
<dbReference type="OrthoDB" id="107030at2157"/>
<evidence type="ECO:0000313" key="4">
    <source>
        <dbReference type="Proteomes" id="UP000823736"/>
    </source>
</evidence>